<dbReference type="EMBL" id="KV907497">
    <property type="protein sequence ID" value="OOF97280.1"/>
    <property type="molecule type" value="Genomic_DNA"/>
</dbReference>
<name>A0A1R3RS50_ASPC5</name>
<dbReference type="AlphaFoldDB" id="A0A1R3RS50"/>
<reference evidence="2" key="1">
    <citation type="journal article" date="2017" name="Genome Biol.">
        <title>Comparative genomics reveals high biological diversity and specific adaptations in the industrially and medically important fungal genus Aspergillus.</title>
        <authorList>
            <person name="de Vries R.P."/>
            <person name="Riley R."/>
            <person name="Wiebenga A."/>
            <person name="Aguilar-Osorio G."/>
            <person name="Amillis S."/>
            <person name="Uchima C.A."/>
            <person name="Anderluh G."/>
            <person name="Asadollahi M."/>
            <person name="Askin M."/>
            <person name="Barry K."/>
            <person name="Battaglia E."/>
            <person name="Bayram O."/>
            <person name="Benocci T."/>
            <person name="Braus-Stromeyer S.A."/>
            <person name="Caldana C."/>
            <person name="Canovas D."/>
            <person name="Cerqueira G.C."/>
            <person name="Chen F."/>
            <person name="Chen W."/>
            <person name="Choi C."/>
            <person name="Clum A."/>
            <person name="Dos Santos R.A."/>
            <person name="Damasio A.R."/>
            <person name="Diallinas G."/>
            <person name="Emri T."/>
            <person name="Fekete E."/>
            <person name="Flipphi M."/>
            <person name="Freyberg S."/>
            <person name="Gallo A."/>
            <person name="Gournas C."/>
            <person name="Habgood R."/>
            <person name="Hainaut M."/>
            <person name="Harispe M.L."/>
            <person name="Henrissat B."/>
            <person name="Hilden K.S."/>
            <person name="Hope R."/>
            <person name="Hossain A."/>
            <person name="Karabika E."/>
            <person name="Karaffa L."/>
            <person name="Karanyi Z."/>
            <person name="Krasevec N."/>
            <person name="Kuo A."/>
            <person name="Kusch H."/>
            <person name="LaButti K."/>
            <person name="Lagendijk E.L."/>
            <person name="Lapidus A."/>
            <person name="Levasseur A."/>
            <person name="Lindquist E."/>
            <person name="Lipzen A."/>
            <person name="Logrieco A.F."/>
            <person name="MacCabe A."/>
            <person name="Maekelae M.R."/>
            <person name="Malavazi I."/>
            <person name="Melin P."/>
            <person name="Meyer V."/>
            <person name="Mielnichuk N."/>
            <person name="Miskei M."/>
            <person name="Molnar A.P."/>
            <person name="Mule G."/>
            <person name="Ngan C.Y."/>
            <person name="Orejas M."/>
            <person name="Orosz E."/>
            <person name="Ouedraogo J.P."/>
            <person name="Overkamp K.M."/>
            <person name="Park H.-S."/>
            <person name="Perrone G."/>
            <person name="Piumi F."/>
            <person name="Punt P.J."/>
            <person name="Ram A.F."/>
            <person name="Ramon A."/>
            <person name="Rauscher S."/>
            <person name="Record E."/>
            <person name="Riano-Pachon D.M."/>
            <person name="Robert V."/>
            <person name="Roehrig J."/>
            <person name="Ruller R."/>
            <person name="Salamov A."/>
            <person name="Salih N.S."/>
            <person name="Samson R.A."/>
            <person name="Sandor E."/>
            <person name="Sanguinetti M."/>
            <person name="Schuetze T."/>
            <person name="Sepcic K."/>
            <person name="Shelest E."/>
            <person name="Sherlock G."/>
            <person name="Sophianopoulou V."/>
            <person name="Squina F.M."/>
            <person name="Sun H."/>
            <person name="Susca A."/>
            <person name="Todd R.B."/>
            <person name="Tsang A."/>
            <person name="Unkles S.E."/>
            <person name="van de Wiele N."/>
            <person name="van Rossen-Uffink D."/>
            <person name="Oliveira J.V."/>
            <person name="Vesth T.C."/>
            <person name="Visser J."/>
            <person name="Yu J.-H."/>
            <person name="Zhou M."/>
            <person name="Andersen M.R."/>
            <person name="Archer D.B."/>
            <person name="Baker S.E."/>
            <person name="Benoit I."/>
            <person name="Brakhage A.A."/>
            <person name="Braus G.H."/>
            <person name="Fischer R."/>
            <person name="Frisvad J.C."/>
            <person name="Goldman G.H."/>
            <person name="Houbraken J."/>
            <person name="Oakley B."/>
            <person name="Pocsi I."/>
            <person name="Scazzocchio C."/>
            <person name="Seiboth B."/>
            <person name="vanKuyk P.A."/>
            <person name="Wortman J."/>
            <person name="Dyer P.S."/>
            <person name="Grigoriev I.V."/>
        </authorList>
    </citation>
    <scope>NUCLEOTIDE SEQUENCE [LARGE SCALE GENOMIC DNA]</scope>
    <source>
        <strain evidence="2">ITEM 5010</strain>
    </source>
</reference>
<protein>
    <submittedName>
        <fullName evidence="1">Uncharacterized protein</fullName>
    </submittedName>
</protein>
<dbReference type="VEuPathDB" id="FungiDB:ASPCADRAFT_206094"/>
<keyword evidence="2" id="KW-1185">Reference proteome</keyword>
<gene>
    <name evidence="1" type="ORF">ASPCADRAFT_206094</name>
</gene>
<organism evidence="1 2">
    <name type="scientific">Aspergillus carbonarius (strain ITEM 5010)</name>
    <dbReference type="NCBI Taxonomy" id="602072"/>
    <lineage>
        <taxon>Eukaryota</taxon>
        <taxon>Fungi</taxon>
        <taxon>Dikarya</taxon>
        <taxon>Ascomycota</taxon>
        <taxon>Pezizomycotina</taxon>
        <taxon>Eurotiomycetes</taxon>
        <taxon>Eurotiomycetidae</taxon>
        <taxon>Eurotiales</taxon>
        <taxon>Aspergillaceae</taxon>
        <taxon>Aspergillus</taxon>
        <taxon>Aspergillus subgen. Circumdati</taxon>
    </lineage>
</organism>
<proteinExistence type="predicted"/>
<accession>A0A1R3RS50</accession>
<evidence type="ECO:0000313" key="1">
    <source>
        <dbReference type="EMBL" id="OOF97280.1"/>
    </source>
</evidence>
<sequence>MADVGLPQRTCGLYEGFILPGSTLYDSDWTEHGLFSSSLSTGTGLALGFAPASVAMHDAPNRVIHSPTTRRPARQQGAFAWLMVSYPCDGQLRSADPAVSFCTPYNHRD</sequence>
<dbReference type="Proteomes" id="UP000188318">
    <property type="component" value="Unassembled WGS sequence"/>
</dbReference>
<evidence type="ECO:0000313" key="2">
    <source>
        <dbReference type="Proteomes" id="UP000188318"/>
    </source>
</evidence>